<dbReference type="InterPro" id="IPR001466">
    <property type="entry name" value="Beta-lactam-related"/>
</dbReference>
<feature type="domain" description="SLH" evidence="2">
    <location>
        <begin position="557"/>
        <end position="620"/>
    </location>
</feature>
<evidence type="ECO:0000256" key="1">
    <source>
        <dbReference type="SAM" id="SignalP"/>
    </source>
</evidence>
<dbReference type="InterPro" id="IPR001119">
    <property type="entry name" value="SLH_dom"/>
</dbReference>
<name>A0A7W5AU11_9BACL</name>
<evidence type="ECO:0000259" key="2">
    <source>
        <dbReference type="PROSITE" id="PS51272"/>
    </source>
</evidence>
<dbReference type="Pfam" id="PF00144">
    <property type="entry name" value="Beta-lactamase"/>
    <property type="match status" value="1"/>
</dbReference>
<dbReference type="PANTHER" id="PTHR46825:SF9">
    <property type="entry name" value="BETA-LACTAMASE-RELATED DOMAIN-CONTAINING PROTEIN"/>
    <property type="match status" value="1"/>
</dbReference>
<dbReference type="Gene3D" id="3.40.710.10">
    <property type="entry name" value="DD-peptidase/beta-lactamase superfamily"/>
    <property type="match status" value="1"/>
</dbReference>
<dbReference type="InterPro" id="IPR050491">
    <property type="entry name" value="AmpC-like"/>
</dbReference>
<feature type="domain" description="SLH" evidence="2">
    <location>
        <begin position="498"/>
        <end position="556"/>
    </location>
</feature>
<dbReference type="RefSeq" id="WP_183596875.1">
    <property type="nucleotide sequence ID" value="NZ_JACHXK010000001.1"/>
</dbReference>
<organism evidence="3 4">
    <name type="scientific">Paenibacillus phyllosphaerae</name>
    <dbReference type="NCBI Taxonomy" id="274593"/>
    <lineage>
        <taxon>Bacteria</taxon>
        <taxon>Bacillati</taxon>
        <taxon>Bacillota</taxon>
        <taxon>Bacilli</taxon>
        <taxon>Bacillales</taxon>
        <taxon>Paenibacillaceae</taxon>
        <taxon>Paenibacillus</taxon>
    </lineage>
</organism>
<evidence type="ECO:0000313" key="4">
    <source>
        <dbReference type="Proteomes" id="UP000570361"/>
    </source>
</evidence>
<dbReference type="Proteomes" id="UP000570361">
    <property type="component" value="Unassembled WGS sequence"/>
</dbReference>
<comment type="caution">
    <text evidence="3">The sequence shown here is derived from an EMBL/GenBank/DDBJ whole genome shotgun (WGS) entry which is preliminary data.</text>
</comment>
<dbReference type="InterPro" id="IPR012338">
    <property type="entry name" value="Beta-lactam/transpept-like"/>
</dbReference>
<accession>A0A7W5AU11</accession>
<proteinExistence type="predicted"/>
<feature type="chain" id="PRO_5039401638" evidence="1">
    <location>
        <begin position="33"/>
        <end position="683"/>
    </location>
</feature>
<dbReference type="AlphaFoldDB" id="A0A7W5AU11"/>
<dbReference type="EMBL" id="JACHXK010000001">
    <property type="protein sequence ID" value="MBB3108617.1"/>
    <property type="molecule type" value="Genomic_DNA"/>
</dbReference>
<dbReference type="PANTHER" id="PTHR46825">
    <property type="entry name" value="D-ALANYL-D-ALANINE-CARBOXYPEPTIDASE/ENDOPEPTIDASE AMPH"/>
    <property type="match status" value="1"/>
</dbReference>
<gene>
    <name evidence="3" type="ORF">FHS18_000645</name>
</gene>
<feature type="signal peptide" evidence="1">
    <location>
        <begin position="1"/>
        <end position="32"/>
    </location>
</feature>
<evidence type="ECO:0000313" key="3">
    <source>
        <dbReference type="EMBL" id="MBB3108617.1"/>
    </source>
</evidence>
<dbReference type="PROSITE" id="PS51272">
    <property type="entry name" value="SLH"/>
    <property type="match status" value="2"/>
</dbReference>
<dbReference type="Pfam" id="PF00395">
    <property type="entry name" value="SLH"/>
    <property type="match status" value="2"/>
</dbReference>
<protein>
    <submittedName>
        <fullName evidence="3">CubicO group peptidase (Beta-lactamase class C family)</fullName>
    </submittedName>
</protein>
<keyword evidence="4" id="KW-1185">Reference proteome</keyword>
<dbReference type="SUPFAM" id="SSF56601">
    <property type="entry name" value="beta-lactamase/transpeptidase-like"/>
    <property type="match status" value="1"/>
</dbReference>
<keyword evidence="1" id="KW-0732">Signal</keyword>
<sequence length="683" mass="73961">MSRKRSTMKTTSIMLTALLTAAMLTVPASVYATAPVQLTQTASSNTASAAEAAVPVNAAAVQAFADQFFARPEIAASLAGALAVVVKDDQILLNKGYGYADVAAKKAIDPDTTLFRMASITKSVTSTAVMQLVEQGKIDLKQDISAYMPEIKIPNDTGVPVTVEHLMTHTTGFDYTDSVMSAEEGKEVSIHDLIQAETPTVVRTPGEAYRYDNIAFTMQGYIVQNVSGQPFDTYVEEHIFEPLQMDHATMRLTKEAADNLATGYTIDKEAYDAYPVVPTVAPEGGMLASGSDMANFLIAHLDNGQFGDARILQEQTAKNMHDIHYSLADGEVPIVSYGFESFFHQKHNDQLVIGKGGDLPGYHSWMWMLPEHKVGGLIITNSDVTVSVREAFFAAFMDHFYPKKQSTTNYLSSTKQQLARFEGIYRGLRTPLMASNITAEEGYLVVTDAMGTHKLKQTGPLLFEDEIGAPAAFKEDEQGGIAYFYYNSPDSMSEKTATPAAYDDVASDHPYADSIYLLRSLEALGDEGEASFQPASTITRADFVSILTRLSGLKPSQQPAVFADLEGHPAAAYVQTIVELGGLTGTPDQRFEPDRPITRQEAAAILWRVAHLALNAPPVEADLKTAPAPWALEGVQYVVGSKLYGPEVVIGADGAAEYNPQSPMLKQEAAALLAKFISKVLSV</sequence>
<reference evidence="3 4" key="1">
    <citation type="submission" date="2020-08" db="EMBL/GenBank/DDBJ databases">
        <title>Genomic Encyclopedia of Type Strains, Phase III (KMG-III): the genomes of soil and plant-associated and newly described type strains.</title>
        <authorList>
            <person name="Whitman W."/>
        </authorList>
    </citation>
    <scope>NUCLEOTIDE SEQUENCE [LARGE SCALE GENOMIC DNA]</scope>
    <source>
        <strain evidence="3 4">CECT 5862</strain>
    </source>
</reference>